<dbReference type="PANTHER" id="PTHR23501">
    <property type="entry name" value="MAJOR FACILITATOR SUPERFAMILY"/>
    <property type="match status" value="1"/>
</dbReference>
<evidence type="ECO:0000256" key="2">
    <source>
        <dbReference type="ARBA" id="ARBA00007520"/>
    </source>
</evidence>
<evidence type="ECO:0000313" key="9">
    <source>
        <dbReference type="EMBL" id="KAJ5220293.1"/>
    </source>
</evidence>
<feature type="transmembrane region" description="Helical" evidence="7">
    <location>
        <begin position="292"/>
        <end position="311"/>
    </location>
</feature>
<dbReference type="Proteomes" id="UP001150941">
    <property type="component" value="Unassembled WGS sequence"/>
</dbReference>
<dbReference type="InterPro" id="IPR011701">
    <property type="entry name" value="MFS"/>
</dbReference>
<dbReference type="AlphaFoldDB" id="A0A9W9TF24"/>
<evidence type="ECO:0000256" key="1">
    <source>
        <dbReference type="ARBA" id="ARBA00004141"/>
    </source>
</evidence>
<feature type="domain" description="Major facilitator superfamily (MFS) profile" evidence="8">
    <location>
        <begin position="71"/>
        <end position="549"/>
    </location>
</feature>
<gene>
    <name evidence="9" type="ORF">N7468_009497</name>
</gene>
<dbReference type="OrthoDB" id="10021397at2759"/>
<dbReference type="PRINTS" id="PR01036">
    <property type="entry name" value="TCRTETB"/>
</dbReference>
<dbReference type="GO" id="GO:0022857">
    <property type="term" value="F:transmembrane transporter activity"/>
    <property type="evidence" value="ECO:0007669"/>
    <property type="project" value="InterPro"/>
</dbReference>
<feature type="transmembrane region" description="Helical" evidence="7">
    <location>
        <begin position="332"/>
        <end position="353"/>
    </location>
</feature>
<name>A0A9W9TF24_9EURO</name>
<keyword evidence="10" id="KW-1185">Reference proteome</keyword>
<dbReference type="SUPFAM" id="SSF103473">
    <property type="entry name" value="MFS general substrate transporter"/>
    <property type="match status" value="1"/>
</dbReference>
<dbReference type="Gene3D" id="1.20.1720.10">
    <property type="entry name" value="Multidrug resistance protein D"/>
    <property type="match status" value="1"/>
</dbReference>
<feature type="region of interest" description="Disordered" evidence="6">
    <location>
        <begin position="1"/>
        <end position="59"/>
    </location>
</feature>
<evidence type="ECO:0000256" key="3">
    <source>
        <dbReference type="ARBA" id="ARBA00022692"/>
    </source>
</evidence>
<dbReference type="EMBL" id="JAPQKS010000007">
    <property type="protein sequence ID" value="KAJ5220293.1"/>
    <property type="molecule type" value="Genomic_DNA"/>
</dbReference>
<dbReference type="InterPro" id="IPR036259">
    <property type="entry name" value="MFS_trans_sf"/>
</dbReference>
<accession>A0A9W9TF24</accession>
<dbReference type="Pfam" id="PF07690">
    <property type="entry name" value="MFS_1"/>
    <property type="match status" value="1"/>
</dbReference>
<dbReference type="Gene3D" id="1.20.1250.20">
    <property type="entry name" value="MFS general substrate transporter like domains"/>
    <property type="match status" value="1"/>
</dbReference>
<evidence type="ECO:0000256" key="7">
    <source>
        <dbReference type="SAM" id="Phobius"/>
    </source>
</evidence>
<dbReference type="FunFam" id="1.20.1720.10:FF:000014">
    <property type="entry name" value="MFS drug transporter, putative"/>
    <property type="match status" value="1"/>
</dbReference>
<feature type="transmembrane region" description="Helical" evidence="7">
    <location>
        <begin position="260"/>
        <end position="280"/>
    </location>
</feature>
<keyword evidence="5 7" id="KW-0472">Membrane</keyword>
<evidence type="ECO:0000313" key="10">
    <source>
        <dbReference type="Proteomes" id="UP001150941"/>
    </source>
</evidence>
<feature type="transmembrane region" description="Helical" evidence="7">
    <location>
        <begin position="365"/>
        <end position="388"/>
    </location>
</feature>
<feature type="transmembrane region" description="Helical" evidence="7">
    <location>
        <begin position="229"/>
        <end position="248"/>
    </location>
</feature>
<organism evidence="9 10">
    <name type="scientific">Penicillium chermesinum</name>
    <dbReference type="NCBI Taxonomy" id="63820"/>
    <lineage>
        <taxon>Eukaryota</taxon>
        <taxon>Fungi</taxon>
        <taxon>Dikarya</taxon>
        <taxon>Ascomycota</taxon>
        <taxon>Pezizomycotina</taxon>
        <taxon>Eurotiomycetes</taxon>
        <taxon>Eurotiomycetidae</taxon>
        <taxon>Eurotiales</taxon>
        <taxon>Aspergillaceae</taxon>
        <taxon>Penicillium</taxon>
    </lineage>
</organism>
<comment type="caution">
    <text evidence="9">The sequence shown here is derived from an EMBL/GenBank/DDBJ whole genome shotgun (WGS) entry which is preliminary data.</text>
</comment>
<dbReference type="GO" id="GO:0005886">
    <property type="term" value="C:plasma membrane"/>
    <property type="evidence" value="ECO:0007669"/>
    <property type="project" value="TreeGrafter"/>
</dbReference>
<evidence type="ECO:0000256" key="6">
    <source>
        <dbReference type="SAM" id="MobiDB-lite"/>
    </source>
</evidence>
<dbReference type="GeneID" id="83206096"/>
<reference evidence="9" key="2">
    <citation type="journal article" date="2023" name="IMA Fungus">
        <title>Comparative genomic study of the Penicillium genus elucidates a diverse pangenome and 15 lateral gene transfer events.</title>
        <authorList>
            <person name="Petersen C."/>
            <person name="Sorensen T."/>
            <person name="Nielsen M.R."/>
            <person name="Sondergaard T.E."/>
            <person name="Sorensen J.L."/>
            <person name="Fitzpatrick D.A."/>
            <person name="Frisvad J.C."/>
            <person name="Nielsen K.L."/>
        </authorList>
    </citation>
    <scope>NUCLEOTIDE SEQUENCE</scope>
    <source>
        <strain evidence="9">IBT 19713</strain>
    </source>
</reference>
<feature type="transmembrane region" description="Helical" evidence="7">
    <location>
        <begin position="195"/>
        <end position="217"/>
    </location>
</feature>
<feature type="transmembrane region" description="Helical" evidence="7">
    <location>
        <begin position="527"/>
        <end position="548"/>
    </location>
</feature>
<reference evidence="9" key="1">
    <citation type="submission" date="2022-11" db="EMBL/GenBank/DDBJ databases">
        <authorList>
            <person name="Petersen C."/>
        </authorList>
    </citation>
    <scope>NUCLEOTIDE SEQUENCE</scope>
    <source>
        <strain evidence="9">IBT 19713</strain>
    </source>
</reference>
<dbReference type="CDD" id="cd17502">
    <property type="entry name" value="MFS_Azr1_MDR_like"/>
    <property type="match status" value="1"/>
</dbReference>
<feature type="transmembrane region" description="Helical" evidence="7">
    <location>
        <begin position="106"/>
        <end position="125"/>
    </location>
</feature>
<dbReference type="InterPro" id="IPR020846">
    <property type="entry name" value="MFS_dom"/>
</dbReference>
<keyword evidence="3 7" id="KW-0812">Transmembrane</keyword>
<comment type="subcellular location">
    <subcellularLocation>
        <location evidence="1">Membrane</location>
        <topology evidence="1">Multi-pass membrane protein</topology>
    </subcellularLocation>
</comment>
<comment type="similarity">
    <text evidence="2">Belongs to the major facilitator superfamily. TCR/Tet family.</text>
</comment>
<sequence length="583" mass="62993">MATEALDHDASSEKTVSPDHDKSVEAAVQNPEKEQESKGADHAPDKEASGAPLAPTGSQNAKMGKKQIVVVMTALCLALFLAALDMTIVSTALVSIAADFNASASGYSWIASSYLLANAACIPLWGGISNIFGRKKVIILAAALFLVGSLICALARNLPMILSGRSIQGIGSGGIIILCNICVSDLFSVRERPMYFGLFGATWAIAGGLGPIIGGAFTTSVTWRWCFYLNLPIGGLSLVILIFFLHIESPKTPFFAGLRSIDWIGTFLIIGGTLMFLFGLEFGGVNYPWASPTVICLIVFGVVTWGLAMIVEAKFAKFPVIPARLFGEWYNVLVLLICFCHGFVFISGTYYLPLYFQTVLLASPILSGVYLLPMVLSLAVVSSMVGVLMNKTGRYREFIMFGLFMMTLGWGLFIDLKPYPSWPRIIIYQLIGGIGSNIRPSDTATATATFGFVRQLSTSVSVVLGEVIYQNIMKNQSGKLMAALGPELTQQISSSFSGSSKTLIQSLTASQKKVVLDAFTFALSRMWIFYTAVAGVGLVLSCFVRARVLSKTHTIQKTGLAEQERARQELIASDRKDKPDTEV</sequence>
<feature type="transmembrane region" description="Helical" evidence="7">
    <location>
        <begin position="170"/>
        <end position="188"/>
    </location>
</feature>
<evidence type="ECO:0000259" key="8">
    <source>
        <dbReference type="PROSITE" id="PS50850"/>
    </source>
</evidence>
<feature type="transmembrane region" description="Helical" evidence="7">
    <location>
        <begin position="395"/>
        <end position="414"/>
    </location>
</feature>
<evidence type="ECO:0000256" key="5">
    <source>
        <dbReference type="ARBA" id="ARBA00023136"/>
    </source>
</evidence>
<keyword evidence="4 7" id="KW-1133">Transmembrane helix</keyword>
<evidence type="ECO:0000256" key="4">
    <source>
        <dbReference type="ARBA" id="ARBA00022989"/>
    </source>
</evidence>
<feature type="transmembrane region" description="Helical" evidence="7">
    <location>
        <begin position="137"/>
        <end position="158"/>
    </location>
</feature>
<proteinExistence type="inferred from homology"/>
<protein>
    <submittedName>
        <fullName evidence="9">Efflux pump dotC</fullName>
    </submittedName>
</protein>
<dbReference type="PANTHER" id="PTHR23501:SF102">
    <property type="entry name" value="DRUG TRANSPORTER, PUTATIVE (AFU_ORTHOLOGUE AFUA_3G08530)-RELATED"/>
    <property type="match status" value="1"/>
</dbReference>
<dbReference type="RefSeq" id="XP_058327123.1">
    <property type="nucleotide sequence ID" value="XM_058478793.1"/>
</dbReference>
<feature type="compositionally biased region" description="Basic and acidic residues" evidence="6">
    <location>
        <begin position="1"/>
        <end position="24"/>
    </location>
</feature>
<feature type="compositionally biased region" description="Basic and acidic residues" evidence="6">
    <location>
        <begin position="31"/>
        <end position="48"/>
    </location>
</feature>
<feature type="transmembrane region" description="Helical" evidence="7">
    <location>
        <begin position="68"/>
        <end position="94"/>
    </location>
</feature>
<dbReference type="PROSITE" id="PS50850">
    <property type="entry name" value="MFS"/>
    <property type="match status" value="1"/>
</dbReference>